<evidence type="ECO:0000313" key="5">
    <source>
        <dbReference type="EMBL" id="CAF4330763.1"/>
    </source>
</evidence>
<feature type="compositionally biased region" description="Polar residues" evidence="1">
    <location>
        <begin position="538"/>
        <end position="553"/>
    </location>
</feature>
<feature type="region of interest" description="Disordered" evidence="1">
    <location>
        <begin position="608"/>
        <end position="628"/>
    </location>
</feature>
<organism evidence="4 6">
    <name type="scientific">Rotaria socialis</name>
    <dbReference type="NCBI Taxonomy" id="392032"/>
    <lineage>
        <taxon>Eukaryota</taxon>
        <taxon>Metazoa</taxon>
        <taxon>Spiralia</taxon>
        <taxon>Gnathifera</taxon>
        <taxon>Rotifera</taxon>
        <taxon>Eurotatoria</taxon>
        <taxon>Bdelloidea</taxon>
        <taxon>Philodinida</taxon>
        <taxon>Philodinidae</taxon>
        <taxon>Rotaria</taxon>
    </lineage>
</organism>
<feature type="compositionally biased region" description="Low complexity" evidence="1">
    <location>
        <begin position="671"/>
        <end position="681"/>
    </location>
</feature>
<reference evidence="4" key="1">
    <citation type="submission" date="2021-02" db="EMBL/GenBank/DDBJ databases">
        <authorList>
            <person name="Nowell W R."/>
        </authorList>
    </citation>
    <scope>NUCLEOTIDE SEQUENCE</scope>
</reference>
<feature type="transmembrane region" description="Helical" evidence="2">
    <location>
        <begin position="314"/>
        <end position="338"/>
    </location>
</feature>
<accession>A0A817ZBQ8</accession>
<dbReference type="EMBL" id="CAJOBO010001049">
    <property type="protein sequence ID" value="CAF4330763.1"/>
    <property type="molecule type" value="Genomic_DNA"/>
</dbReference>
<dbReference type="AlphaFoldDB" id="A0A817ZBQ8"/>
<dbReference type="Proteomes" id="UP000663851">
    <property type="component" value="Unassembled WGS sequence"/>
</dbReference>
<dbReference type="Proteomes" id="UP000663833">
    <property type="component" value="Unassembled WGS sequence"/>
</dbReference>
<dbReference type="SUPFAM" id="SSF49854">
    <property type="entry name" value="Spermadhesin, CUB domain"/>
    <property type="match status" value="1"/>
</dbReference>
<feature type="chain" id="PRO_5036232576" description="CUB domain-containing protein" evidence="3">
    <location>
        <begin position="20"/>
        <end position="691"/>
    </location>
</feature>
<feature type="signal peptide" evidence="3">
    <location>
        <begin position="1"/>
        <end position="19"/>
    </location>
</feature>
<dbReference type="InterPro" id="IPR035914">
    <property type="entry name" value="Sperma_CUB_dom_sf"/>
</dbReference>
<keyword evidence="2" id="KW-1133">Transmembrane helix</keyword>
<comment type="caution">
    <text evidence="4">The sequence shown here is derived from an EMBL/GenBank/DDBJ whole genome shotgun (WGS) entry which is preliminary data.</text>
</comment>
<keyword evidence="3" id="KW-0732">Signal</keyword>
<feature type="region of interest" description="Disordered" evidence="1">
    <location>
        <begin position="671"/>
        <end position="691"/>
    </location>
</feature>
<evidence type="ECO:0000313" key="4">
    <source>
        <dbReference type="EMBL" id="CAF3391343.1"/>
    </source>
</evidence>
<proteinExistence type="predicted"/>
<evidence type="ECO:0000313" key="6">
    <source>
        <dbReference type="Proteomes" id="UP000663833"/>
    </source>
</evidence>
<gene>
    <name evidence="5" type="ORF">HFQ381_LOCUS15439</name>
    <name evidence="4" type="ORF">LUA448_LOCUS16696</name>
</gene>
<name>A0A817ZBQ8_9BILA</name>
<protein>
    <recommendedName>
        <fullName evidence="7">CUB domain-containing protein</fullName>
    </recommendedName>
</protein>
<evidence type="ECO:0000256" key="2">
    <source>
        <dbReference type="SAM" id="Phobius"/>
    </source>
</evidence>
<evidence type="ECO:0000256" key="3">
    <source>
        <dbReference type="SAM" id="SignalP"/>
    </source>
</evidence>
<evidence type="ECO:0008006" key="7">
    <source>
        <dbReference type="Google" id="ProtNLM"/>
    </source>
</evidence>
<dbReference type="EMBL" id="CAJNYD010002088">
    <property type="protein sequence ID" value="CAF3391343.1"/>
    <property type="molecule type" value="Genomic_DNA"/>
</dbReference>
<sequence>MVRFHLLLLLIFIINICNLTKKASLVVDAKFFEYDLPNRTVTICPSYSLISLECPQIPSLLDRRSWQPNLPKYLISIDYIRSFPLRLGFDASSCQSDSLHACNNYDLRYINSLCNGRPQCSDISAYQIRDRSLCAFKAVTEIGFHCVPTWNLNEVQTRSDICKNSSLTNDYGFIHSRNYPSKSVRLLCSTIIYTAPNHKTFLYFVNGELNHDQLRIESVTADGITILNVTLNGNLTTQRLAASTYKMKITFIPSPIYSYHPTYYLLYFYTVPMCSITDPCVYRPSPYTSPHIIFPISTIRTRLQSIGWTRVPNIWIVIPIILAYILLLLLIVALALLLQRRRKQKKTLGDVSNTNISSPYMDASGTSSRVQLVPSLSPLNGNSAVIHDTYLPRHRSSISQSFHRPLSSSSFAQNKERYNRESKSEFDLHHSGLDGIDYRHHASIPYRVRSTTFNGNYRGYGTIDPSSFSYDVNRHRRSLPKSFSDCNLCKRRATDEEYQQYFNGHDDNWHLESNLERRAEPRTYRDKIKERFRERSTTRPNSENDGTTLPPSATTIEYTTVLPRQQRIASESIRSNGPVHHLPFEYIPNENSNHIRQMEFRRSSSQNCLPTGNIQQHPTSDESGTSNFTMKFYERDGDHTKPHHDRYAYDEREVQEMSMRMNQQQNFNRHQYYRQQQQQQQKRFTDNTSEI</sequence>
<feature type="region of interest" description="Disordered" evidence="1">
    <location>
        <begin position="530"/>
        <end position="553"/>
    </location>
</feature>
<keyword evidence="2" id="KW-0812">Transmembrane</keyword>
<keyword evidence="2" id="KW-0472">Membrane</keyword>
<evidence type="ECO:0000256" key="1">
    <source>
        <dbReference type="SAM" id="MobiDB-lite"/>
    </source>
</evidence>